<comment type="caution">
    <text evidence="7">The sequence shown here is derived from an EMBL/GenBank/DDBJ whole genome shotgun (WGS) entry which is preliminary data.</text>
</comment>
<keyword evidence="6" id="KW-0406">Ion transport</keyword>
<evidence type="ECO:0000313" key="8">
    <source>
        <dbReference type="Proteomes" id="UP000295807"/>
    </source>
</evidence>
<feature type="transmembrane region" description="Helical" evidence="6">
    <location>
        <begin position="136"/>
        <end position="155"/>
    </location>
</feature>
<dbReference type="Gene3D" id="1.20.1530.10">
    <property type="entry name" value="Na+/H+ antiporter like domain"/>
    <property type="match status" value="1"/>
</dbReference>
<dbReference type="AlphaFoldDB" id="A0A4R3KVG5"/>
<feature type="transmembrane region" description="Helical" evidence="6">
    <location>
        <begin position="370"/>
        <end position="387"/>
    </location>
</feature>
<protein>
    <recommendedName>
        <fullName evidence="6">Na(+)/H(+) antiporter NhaA</fullName>
    </recommendedName>
    <alternativeName>
        <fullName evidence="6">Sodium/proton antiporter NhaA</fullName>
    </alternativeName>
</protein>
<proteinExistence type="inferred from homology"/>
<reference evidence="7 8" key="1">
    <citation type="submission" date="2019-03" db="EMBL/GenBank/DDBJ databases">
        <title>Genomic Encyclopedia of Type Strains, Phase IV (KMG-IV): sequencing the most valuable type-strain genomes for metagenomic binning, comparative biology and taxonomic classification.</title>
        <authorList>
            <person name="Goeker M."/>
        </authorList>
    </citation>
    <scope>NUCLEOTIDE SEQUENCE [LARGE SCALE GENOMIC DNA]</scope>
    <source>
        <strain evidence="7 8">DSM 21100</strain>
    </source>
</reference>
<dbReference type="PANTHER" id="PTHR30341:SF0">
    <property type="entry name" value="NA(+)_H(+) ANTIPORTER NHAA"/>
    <property type="match status" value="1"/>
</dbReference>
<dbReference type="EMBL" id="SMAD01000004">
    <property type="protein sequence ID" value="TCS87847.1"/>
    <property type="molecule type" value="Genomic_DNA"/>
</dbReference>
<comment type="catalytic activity">
    <reaction evidence="6">
        <text>Na(+)(in) + 2 H(+)(out) = Na(+)(out) + 2 H(+)(in)</text>
        <dbReference type="Rhea" id="RHEA:29251"/>
        <dbReference type="ChEBI" id="CHEBI:15378"/>
        <dbReference type="ChEBI" id="CHEBI:29101"/>
    </reaction>
</comment>
<keyword evidence="8" id="KW-1185">Reference proteome</keyword>
<keyword evidence="6" id="KW-0739">Sodium transport</keyword>
<feature type="transmembrane region" description="Helical" evidence="6">
    <location>
        <begin position="297"/>
        <end position="320"/>
    </location>
</feature>
<dbReference type="GO" id="GO:0005886">
    <property type="term" value="C:plasma membrane"/>
    <property type="evidence" value="ECO:0007669"/>
    <property type="project" value="UniProtKB-SubCell"/>
</dbReference>
<dbReference type="HAMAP" id="MF_01844">
    <property type="entry name" value="NhaA"/>
    <property type="match status" value="1"/>
</dbReference>
<evidence type="ECO:0000256" key="1">
    <source>
        <dbReference type="ARBA" id="ARBA00004429"/>
    </source>
</evidence>
<feature type="transmembrane region" description="Helical" evidence="6">
    <location>
        <begin position="217"/>
        <end position="245"/>
    </location>
</feature>
<comment type="similarity">
    <text evidence="6">Belongs to the NhaA Na(+)/H(+) (TC 2.A.33) antiporter family.</text>
</comment>
<dbReference type="Proteomes" id="UP000295807">
    <property type="component" value="Unassembled WGS sequence"/>
</dbReference>
<dbReference type="NCBIfam" id="NF007112">
    <property type="entry name" value="PRK09561.1"/>
    <property type="match status" value="1"/>
</dbReference>
<sequence length="396" mass="41999">MATTTPKSVILKPFLKFLRTEQASGVILICCTVFSIIMANSGAGEGYLEFWETHIGIYAGAFSLDHSILHWINDGLMAIFFLVVGMEIKREVAQGELSSFKKALLPVIAALGGMLVPALLYVLFNSGGAYQHGWGIPMATDIAFALGVLSLLGGRAPMSLKVFLMALAVIDDLGAILVIAIFYNQGVVLPNLIIALGIFVLLLILNRLKVTSRIPYLLGGIVMWYFMHSSGIHATIAGVLLAFTIPMKSADPGYSPLVELEGNLHSFSSFFIMPLFALANTAIVISGDLGEIFGSDLNHGIMAGLVFGKVIGIVGFTYLAAKTGIAVLPSKATFGKMAGLGFLGGIGFTMSIFISVLAFTEPEFQTEAKVSILAASLISGLLGFFILKNASAGSEE</sequence>
<keyword evidence="2 6" id="KW-1003">Cell membrane</keyword>
<dbReference type="PANTHER" id="PTHR30341">
    <property type="entry name" value="SODIUM ION/PROTON ANTIPORTER NHAA-RELATED"/>
    <property type="match status" value="1"/>
</dbReference>
<feature type="transmembrane region" description="Helical" evidence="6">
    <location>
        <begin position="68"/>
        <end position="84"/>
    </location>
</feature>
<keyword evidence="4 6" id="KW-1133">Transmembrane helix</keyword>
<comment type="subcellular location">
    <subcellularLocation>
        <location evidence="1">Cell inner membrane</location>
        <topology evidence="1">Multi-pass membrane protein</topology>
    </subcellularLocation>
    <subcellularLocation>
        <location evidence="6">Cell membrane</location>
        <topology evidence="6">Multi-pass membrane protein</topology>
    </subcellularLocation>
</comment>
<dbReference type="InterPro" id="IPR004670">
    <property type="entry name" value="NhaA"/>
</dbReference>
<feature type="transmembrane region" description="Helical" evidence="6">
    <location>
        <begin position="188"/>
        <end position="205"/>
    </location>
</feature>
<evidence type="ECO:0000256" key="2">
    <source>
        <dbReference type="ARBA" id="ARBA00022475"/>
    </source>
</evidence>
<feature type="transmembrane region" description="Helical" evidence="6">
    <location>
        <begin position="265"/>
        <end position="285"/>
    </location>
</feature>
<organism evidence="7 8">
    <name type="scientific">Anseongella ginsenosidimutans</name>
    <dbReference type="NCBI Taxonomy" id="496056"/>
    <lineage>
        <taxon>Bacteria</taxon>
        <taxon>Pseudomonadati</taxon>
        <taxon>Bacteroidota</taxon>
        <taxon>Sphingobacteriia</taxon>
        <taxon>Sphingobacteriales</taxon>
        <taxon>Sphingobacteriaceae</taxon>
        <taxon>Anseongella</taxon>
    </lineage>
</organism>
<evidence type="ECO:0000256" key="3">
    <source>
        <dbReference type="ARBA" id="ARBA00022692"/>
    </source>
</evidence>
<dbReference type="GO" id="GO:0006885">
    <property type="term" value="P:regulation of pH"/>
    <property type="evidence" value="ECO:0007669"/>
    <property type="project" value="UniProtKB-UniRule"/>
</dbReference>
<accession>A0A4R3KVG5</accession>
<keyword evidence="6" id="KW-0050">Antiport</keyword>
<keyword evidence="5 6" id="KW-0472">Membrane</keyword>
<feature type="transmembrane region" description="Helical" evidence="6">
    <location>
        <begin position="162"/>
        <end position="182"/>
    </location>
</feature>
<dbReference type="NCBIfam" id="TIGR00773">
    <property type="entry name" value="NhaA"/>
    <property type="match status" value="1"/>
</dbReference>
<dbReference type="NCBIfam" id="NF007111">
    <property type="entry name" value="PRK09560.1"/>
    <property type="match status" value="1"/>
</dbReference>
<keyword evidence="6" id="KW-0915">Sodium</keyword>
<evidence type="ECO:0000256" key="4">
    <source>
        <dbReference type="ARBA" id="ARBA00022989"/>
    </source>
</evidence>
<comment type="function">
    <text evidence="6">Na(+)/H(+) antiporter that extrudes sodium in exchange for external protons.</text>
</comment>
<name>A0A4R3KVG5_9SPHI</name>
<keyword evidence="6" id="KW-0813">Transport</keyword>
<keyword evidence="3 6" id="KW-0812">Transmembrane</keyword>
<gene>
    <name evidence="6" type="primary">nhaA</name>
    <name evidence="7" type="ORF">EDD80_104198</name>
</gene>
<dbReference type="OrthoDB" id="9808135at2"/>
<dbReference type="GO" id="GO:0015385">
    <property type="term" value="F:sodium:proton antiporter activity"/>
    <property type="evidence" value="ECO:0007669"/>
    <property type="project" value="UniProtKB-UniRule"/>
</dbReference>
<feature type="transmembrane region" description="Helical" evidence="6">
    <location>
        <begin position="26"/>
        <end position="48"/>
    </location>
</feature>
<evidence type="ECO:0000256" key="6">
    <source>
        <dbReference type="HAMAP-Rule" id="MF_01844"/>
    </source>
</evidence>
<evidence type="ECO:0000256" key="5">
    <source>
        <dbReference type="ARBA" id="ARBA00023136"/>
    </source>
</evidence>
<dbReference type="InterPro" id="IPR023171">
    <property type="entry name" value="Na/H_antiporter_dom_sf"/>
</dbReference>
<feature type="transmembrane region" description="Helical" evidence="6">
    <location>
        <begin position="104"/>
        <end position="124"/>
    </location>
</feature>
<evidence type="ECO:0000313" key="7">
    <source>
        <dbReference type="EMBL" id="TCS87847.1"/>
    </source>
</evidence>
<dbReference type="RefSeq" id="WP_132128929.1">
    <property type="nucleotide sequence ID" value="NZ_CP042432.1"/>
</dbReference>
<feature type="transmembrane region" description="Helical" evidence="6">
    <location>
        <begin position="340"/>
        <end position="358"/>
    </location>
</feature>
<dbReference type="Pfam" id="PF06965">
    <property type="entry name" value="Na_H_antiport_1"/>
    <property type="match status" value="1"/>
</dbReference>